<evidence type="ECO:0000313" key="4">
    <source>
        <dbReference type="Proteomes" id="UP000218323"/>
    </source>
</evidence>
<evidence type="ECO:0000256" key="1">
    <source>
        <dbReference type="ARBA" id="ARBA00022679"/>
    </source>
</evidence>
<dbReference type="EMBL" id="NWVC01000004">
    <property type="protein sequence ID" value="PCG14269.1"/>
    <property type="molecule type" value="Genomic_DNA"/>
</dbReference>
<accession>A0A2A4I707</accession>
<dbReference type="SUPFAM" id="SSF89796">
    <property type="entry name" value="CoA-transferase family III (CaiB/BaiF)"/>
    <property type="match status" value="2"/>
</dbReference>
<evidence type="ECO:0000256" key="2">
    <source>
        <dbReference type="SAM" id="MobiDB-lite"/>
    </source>
</evidence>
<dbReference type="PANTHER" id="PTHR48228:SF6">
    <property type="entry name" value="L-CARNITINE COA-TRANSFERASE"/>
    <property type="match status" value="1"/>
</dbReference>
<dbReference type="InterPro" id="IPR023606">
    <property type="entry name" value="CoA-Trfase_III_dom_1_sf"/>
</dbReference>
<dbReference type="PANTHER" id="PTHR48228">
    <property type="entry name" value="SUCCINYL-COA--D-CITRAMALATE COA-TRANSFERASE"/>
    <property type="match status" value="1"/>
</dbReference>
<name>A0A2A4I707_9SPHN</name>
<protein>
    <submittedName>
        <fullName evidence="3">CoA transferase</fullName>
    </submittedName>
</protein>
<dbReference type="RefSeq" id="WP_066706778.1">
    <property type="nucleotide sequence ID" value="NZ_NWVC01000004.1"/>
</dbReference>
<feature type="region of interest" description="Disordered" evidence="2">
    <location>
        <begin position="340"/>
        <end position="361"/>
    </location>
</feature>
<dbReference type="Pfam" id="PF02515">
    <property type="entry name" value="CoA_transf_3"/>
    <property type="match status" value="2"/>
</dbReference>
<dbReference type="InterPro" id="IPR003673">
    <property type="entry name" value="CoA-Trfase_fam_III"/>
</dbReference>
<dbReference type="InterPro" id="IPR044855">
    <property type="entry name" value="CoA-Trfase_III_dom3_sf"/>
</dbReference>
<reference evidence="3 4" key="1">
    <citation type="submission" date="2017-09" db="EMBL/GenBank/DDBJ databases">
        <title>Sphingomonas adhaesiva DSM 7418, whole genome shotgun sequence.</title>
        <authorList>
            <person name="Feng G."/>
            <person name="Zhu H."/>
        </authorList>
    </citation>
    <scope>NUCLEOTIDE SEQUENCE [LARGE SCALE GENOMIC DNA]</scope>
    <source>
        <strain evidence="3 4">DSM 7418</strain>
    </source>
</reference>
<dbReference type="Gene3D" id="3.30.1540.10">
    <property type="entry name" value="formyl-coa transferase, domain 3"/>
    <property type="match status" value="2"/>
</dbReference>
<dbReference type="InterPro" id="IPR050509">
    <property type="entry name" value="CoA-transferase_III"/>
</dbReference>
<evidence type="ECO:0000313" key="3">
    <source>
        <dbReference type="EMBL" id="PCG14269.1"/>
    </source>
</evidence>
<dbReference type="GO" id="GO:0016740">
    <property type="term" value="F:transferase activity"/>
    <property type="evidence" value="ECO:0007669"/>
    <property type="project" value="UniProtKB-KW"/>
</dbReference>
<organism evidence="3 4">
    <name type="scientific">Sphingomonas adhaesiva</name>
    <dbReference type="NCBI Taxonomy" id="28212"/>
    <lineage>
        <taxon>Bacteria</taxon>
        <taxon>Pseudomonadati</taxon>
        <taxon>Pseudomonadota</taxon>
        <taxon>Alphaproteobacteria</taxon>
        <taxon>Sphingomonadales</taxon>
        <taxon>Sphingomonadaceae</taxon>
        <taxon>Sphingomonas</taxon>
    </lineage>
</organism>
<keyword evidence="1 3" id="KW-0808">Transferase</keyword>
<sequence length="776" mass="82175">MSDGGVRGGDLAAGAPLAGVRIVDAVRGPLSPITRYLAELGATVDRIVADDDTRELDGFDHRAAHAGKRRATGEDAALIAAAHAVVEDGTLDTEVLRAGRPALVTMTVSDFGHGHAMSDWQGSDAILHALSGELCRSGIRGEAPLLLPLGIAYQCAASQGAYVLVTTLYRALRTGVGDHIDFSALEGAVQALDPGFGIGGSATMGRPATLLSRDRPVRGYQYPIIPCADGHVRICLLAARQWQGMFGWMGEPAAFADPSFARTSVRYKSPELIPAIAAFFADKTRAELEEQGQAHGVPIAALATLEEAIEAPHFVARGTFRRDGDVMLPAGVVTIDGRRAVGAPSSSSPPPPVPDAPARDGVRDDALPFAGLRVIDLGVIVVGAETSRLFADGGADVVKIESRTFPDGNRQSYLPYDLSVSFAAGHRNKRSLGLDLRTPAGKALFLDMVARADVVLSNFKPGTMESLGFDRDTLAQANPRLVMVESSAFGATGPWSRRMGYGPLVRAATGLTDLWRYPGDPQGYSDSITIYPDHVAARIGAIAAVALLIRRLRSGAGGHAEVAQAEVMLAHFAADVARASAGADRAGPPDRPWGVYRAAGDDAWCVVSVRNDADWHALAAILGLDDDDRFATRAGRAMHGDLLDRLVADWMAGQEADAAMHLLQQAGVPAATMLRIGELPGFAFYRDRGFFREERHPYLDEPVVNESYHARSNAGAPVATRPAPLAGEDSAQVLADWLGLDADAIGRLVDEDVVQPTDPAVYDLIRDTRSAAARGK</sequence>
<keyword evidence="4" id="KW-1185">Reference proteome</keyword>
<dbReference type="Proteomes" id="UP000218323">
    <property type="component" value="Unassembled WGS sequence"/>
</dbReference>
<gene>
    <name evidence="3" type="ORF">COA07_10810</name>
</gene>
<proteinExistence type="predicted"/>
<dbReference type="Gene3D" id="3.40.50.10540">
    <property type="entry name" value="Crotonobetainyl-coa:carnitine coa-transferase, domain 1"/>
    <property type="match status" value="2"/>
</dbReference>
<dbReference type="AlphaFoldDB" id="A0A2A4I707"/>
<comment type="caution">
    <text evidence="3">The sequence shown here is derived from an EMBL/GenBank/DDBJ whole genome shotgun (WGS) entry which is preliminary data.</text>
</comment>